<evidence type="ECO:0000313" key="2">
    <source>
        <dbReference type="EMBL" id="MDT0616451.1"/>
    </source>
</evidence>
<organism evidence="2 3">
    <name type="scientific">Streptomyces lancefieldiae</name>
    <dbReference type="NCBI Taxonomy" id="3075520"/>
    <lineage>
        <taxon>Bacteria</taxon>
        <taxon>Bacillati</taxon>
        <taxon>Actinomycetota</taxon>
        <taxon>Actinomycetes</taxon>
        <taxon>Kitasatosporales</taxon>
        <taxon>Streptomycetaceae</taxon>
        <taxon>Streptomyces</taxon>
    </lineage>
</organism>
<dbReference type="Proteomes" id="UP001180724">
    <property type="component" value="Unassembled WGS sequence"/>
</dbReference>
<feature type="domain" description="Condensation" evidence="1">
    <location>
        <begin position="1"/>
        <end position="106"/>
    </location>
</feature>
<accession>A0ABU3B1X2</accession>
<dbReference type="Pfam" id="PF00668">
    <property type="entry name" value="Condensation"/>
    <property type="match status" value="1"/>
</dbReference>
<feature type="non-terminal residue" evidence="2">
    <location>
        <position position="108"/>
    </location>
</feature>
<reference evidence="2" key="1">
    <citation type="submission" date="2024-05" db="EMBL/GenBank/DDBJ databases">
        <title>30 novel species of actinomycetes from the DSMZ collection.</title>
        <authorList>
            <person name="Nouioui I."/>
        </authorList>
    </citation>
    <scope>NUCLEOTIDE SEQUENCE</scope>
    <source>
        <strain evidence="2">DSM 40712</strain>
    </source>
</reference>
<dbReference type="InterPro" id="IPR023213">
    <property type="entry name" value="CAT-like_dom_sf"/>
</dbReference>
<proteinExistence type="predicted"/>
<protein>
    <submittedName>
        <fullName evidence="2">Condensation domain-containing protein</fullName>
    </submittedName>
</protein>
<dbReference type="Gene3D" id="3.30.559.10">
    <property type="entry name" value="Chloramphenicol acetyltransferase-like domain"/>
    <property type="match status" value="1"/>
</dbReference>
<comment type="caution">
    <text evidence="2">The sequence shown here is derived from an EMBL/GenBank/DDBJ whole genome shotgun (WGS) entry which is preliminary data.</text>
</comment>
<sequence length="108" mass="12162">MIPLSYAQRRMWVTNQLERGAETYNISPTFRLTGPLDQDALAAAIRDVVGRHEILRTTYVRDDDDEPCQRILPMEDSLVPVPVVDVAPEDLNGAVDEVIAHRFDLATD</sequence>
<dbReference type="SUPFAM" id="SSF52777">
    <property type="entry name" value="CoA-dependent acyltransferases"/>
    <property type="match status" value="1"/>
</dbReference>
<dbReference type="EMBL" id="JAVRFH010000148">
    <property type="protein sequence ID" value="MDT0616451.1"/>
    <property type="molecule type" value="Genomic_DNA"/>
</dbReference>
<evidence type="ECO:0000259" key="1">
    <source>
        <dbReference type="Pfam" id="PF00668"/>
    </source>
</evidence>
<dbReference type="RefSeq" id="WP_311585905.1">
    <property type="nucleotide sequence ID" value="NZ_JAVRFH010000148.1"/>
</dbReference>
<keyword evidence="3" id="KW-1185">Reference proteome</keyword>
<gene>
    <name evidence="2" type="ORF">RM812_40905</name>
</gene>
<evidence type="ECO:0000313" key="3">
    <source>
        <dbReference type="Proteomes" id="UP001180724"/>
    </source>
</evidence>
<name>A0ABU3B1X2_9ACTN</name>
<dbReference type="InterPro" id="IPR001242">
    <property type="entry name" value="Condensation_dom"/>
</dbReference>